<dbReference type="InterPro" id="IPR039782">
    <property type="entry name" value="VPS13B"/>
</dbReference>
<dbReference type="PANTHER" id="PTHR12517">
    <property type="entry name" value="VACUOLAR PROTEIN SORTING-ASSOCIATED PROTEIN 13B"/>
    <property type="match status" value="1"/>
</dbReference>
<feature type="region of interest" description="Disordered" evidence="1">
    <location>
        <begin position="83"/>
        <end position="105"/>
    </location>
</feature>
<evidence type="ECO:0000313" key="3">
    <source>
        <dbReference type="Proteomes" id="UP000593567"/>
    </source>
</evidence>
<accession>A0A7J7K2K3</accession>
<dbReference type="Proteomes" id="UP000593567">
    <property type="component" value="Unassembled WGS sequence"/>
</dbReference>
<keyword evidence="3" id="KW-1185">Reference proteome</keyword>
<comment type="caution">
    <text evidence="2">The sequence shown here is derived from an EMBL/GenBank/DDBJ whole genome shotgun (WGS) entry which is preliminary data.</text>
</comment>
<evidence type="ECO:0000256" key="1">
    <source>
        <dbReference type="SAM" id="MobiDB-lite"/>
    </source>
</evidence>
<proteinExistence type="predicted"/>
<dbReference type="EMBL" id="VXIV02001470">
    <property type="protein sequence ID" value="KAF6032872.1"/>
    <property type="molecule type" value="Genomic_DNA"/>
</dbReference>
<feature type="region of interest" description="Disordered" evidence="1">
    <location>
        <begin position="40"/>
        <end position="60"/>
    </location>
</feature>
<organism evidence="2 3">
    <name type="scientific">Bugula neritina</name>
    <name type="common">Brown bryozoan</name>
    <name type="synonym">Sertularia neritina</name>
    <dbReference type="NCBI Taxonomy" id="10212"/>
    <lineage>
        <taxon>Eukaryota</taxon>
        <taxon>Metazoa</taxon>
        <taxon>Spiralia</taxon>
        <taxon>Lophotrochozoa</taxon>
        <taxon>Bryozoa</taxon>
        <taxon>Gymnolaemata</taxon>
        <taxon>Cheilostomatida</taxon>
        <taxon>Flustrina</taxon>
        <taxon>Buguloidea</taxon>
        <taxon>Bugulidae</taxon>
        <taxon>Bugula</taxon>
    </lineage>
</organism>
<gene>
    <name evidence="2" type="ORF">EB796_008802</name>
</gene>
<protein>
    <recommendedName>
        <fullName evidence="4">VPS13B</fullName>
    </recommendedName>
</protein>
<dbReference type="PANTHER" id="PTHR12517:SF0">
    <property type="entry name" value="INTERMEMBRANE LIPID TRANSFER PROTEIN VPS13B"/>
    <property type="match status" value="1"/>
</dbReference>
<evidence type="ECO:0008006" key="4">
    <source>
        <dbReference type="Google" id="ProtNLM"/>
    </source>
</evidence>
<reference evidence="2" key="1">
    <citation type="submission" date="2020-06" db="EMBL/GenBank/DDBJ databases">
        <title>Draft genome of Bugula neritina, a colonial animal packing powerful symbionts and potential medicines.</title>
        <authorList>
            <person name="Rayko M."/>
        </authorList>
    </citation>
    <scope>NUCLEOTIDE SEQUENCE [LARGE SCALE GENOMIC DNA]</scope>
    <source>
        <strain evidence="2">Kwan_BN1</strain>
    </source>
</reference>
<evidence type="ECO:0000313" key="2">
    <source>
        <dbReference type="EMBL" id="KAF6032872.1"/>
    </source>
</evidence>
<dbReference type="OrthoDB" id="445152at2759"/>
<sequence length="3478" mass="384866">MCETLQLSLSDTQLPMFLRLLELAEAIYYGDVPTFSSVDPQTTSSAACQEDEPVTEGTGTQELCEESVGWASWAWSFVPPVLPSSQESDDSNNHNQDEPQESCAPSTPVFDISFYNKKATLVFKLSKSMKLSHKNFNSKVIFEPILELKMEGNALEILARGLLFLDVQFGISRTAIYAIGDCTCATNESSYQQDIPLLSAGSDDSKQNPRLDYLTGCLFDSSQHHGAISTYIFDYDKHCQKYKESWAVEKFGAVWINYLWIEETPNPETSGKETSGTDFKSIFVDEISYMKFWFHDLTLNYTSSMKHRLDRIILCASNHSYQPYAVKDEEIVDSTRPTPSQQQIDCFERFIPSKNIHLGFLRSRINVYPSTHCKAGNLSNASTGLERRFCLKLSAERLDFQSTGPMYPRKLIRLVSQLPQPSNNLVYHCQRHQNIKAMKFESRLVLLNKPFEDCIDPPIKDEKTLVLPLTAAYYRSVLLLPMYWSQRQFERYSVRMEILEGTFIFTLPQLMTVYSTTMSWTDDFEKQKLIGTSLVDDAFNTTSGQFSILDVSFNQFELKQSSTMCVNAAFGNLGSVCVTVITKDEESDDMLSATVFQAPVDTSLLNHRHLFTTSKSIDNCSSDFLCFTFQAPKGAKTLTDISSSDGEHSVLLFTMQGWALSADPMIMKCLHYKELVASTSHPLHALRSEGASTQLSTSTTEVNITSNADLKKLEEVKAKDLGDGSSSGSFDLHYLAILHNLSCNLSINVAVKSGCVFVPQKSLMTPAMGWQHSMPEQWRQLSYLQELPPSVVVCLPSITAKSSDVSLSAPIEDLPVPSSSGVSPSFPVTCAIENLSVYSHVQGGFPYLIEPASLVTTVSFNTQPLSSCASSGSQSPPTSLSLHISTVVDPTHCTISSTQIKLVLQLLTSWIDIIPLLLTRITVESAASKPAMLGNSCHSITSVTDEEATYNGVDTNSGSLYERAQTTSSTSTTSSSASQKSIKVVIKAPKLSLNMLLKEDGFKRHSLCAISEDISCNMDIYGEYAKVQLKIWSSELLHGYFDIRCEEFVAGPKHGLLLSSTQRFLNLQSCPVKLGTEVLNSRDVSQMMKDKPRDAFLNFTYTRALCQSLKQRLSLADSGDLLKEGQGTSGKLSGEMQGNRNYGVTVESNHISELCVDLTQCDIICYMPVIADALEILLLDLAPAAKQLVSQVLSSSEVPHDKPKDASQAPTPWLHSRTLPLLHFTIGNFRLILPIDSQLDECHDVLVVGVHGVELTPQVDNPLPHLILDNQLYQQKIKKLNFHGSPVDNRQFQMDLHALGVFTGKWTQMKLEEKKSYYSSSENPAFEWNKIAQAEELKIAKLDPIVSPLNLKLQFAPAITYHKTTVCGHSAEVNVTSDVLLCLSDVHINLMYLLSMELISSFKDILLSQQLEAAPASSTQKHSPKGKVSNKKAGMILDFVTMVTAVDVLLTARHISLSLIGDKGVNPIVRVTFTQPHTLLCTKPSSERLEISCYDMSISLGPSFVLNSKDNPLPHTGDFPESLLTSQLGLPDDKTGILPCLFTLKIKSILNKPEINIDIGRPVAISLSVETVESVRAALVSLIPDACRSRQNCAFSSQNPALQPESSTTKSSAKLDIQLLDTYPKFPINTLALTASKFKLSIEFRERQKVHFHMHHYSLTTSVMSSTDFDQLDIALRLAAVDIELIVSSPQLLNSRVLGPFSFTADVNSAISRIHVPFSNIRISSSVLPFQAGIENIEISTSCFAELSAIFVQKTELPPRSSGGNWISASVSNDPRRLSLDSSDYYDDLRMGAFKYLLEKERKLPVANTVLFYSDHDSSTLTWTYLQPRVISAIHINPIPFDYPVDPNAGFFLQDVQIGCSLEYWNLKSTSFTKYADFSISEQFGTSVSLPLVTSGLAVSSRTWRIVINYYLERNYCLDPVEDYVFAMVSPAVLVAAMKVDSKYAPSLVPILQVSLNVNQMRLNIASSHTLAAGHHEKLVHFDLKCEGDSYRQDIFSMLLDNTLLELGVWPCQLNNSLTSPSVKFQSSHSLTLRFCDLKHLVWKPMVALEDIKVDGSFATQGNQRCYALDVGIGKTEMTMSQDCINTILQLFSMFKQHTGGLQHLPLSYMYTMCNNTHVGLYVKQVSCDDNSAIHIPPGTAHPFCWNKYSPLQVQLSQDKGLHNWSSASALDDTGVHVTKIWNHVPFKDRDSNYVTLFIDVEKMTSVHKMVTISGSVCVTSRLSTTHLDIRLSTTEKHNFHMKIARSFSFSSFAISNGCGKELRVREVASKADDQHPYSQPIHLDHKAVAALDLFTVSLNRDMAEACCRVMVKHLEGESQYCVEFSPLYSIKSYLPHTLAVSVLPTASNWLIHTSCATELAGLASSEAYVLSLRPSESTSGTPVELPLSLNTFTSLEDVEEYDSTISVLDICRQSAISFRTSRNVWPDSSQNYKLDGKFQPLSMDIPQSVLTSELTLTDVCTENVGVEISWKQHWVGTASLLMTIKPQCVFVNNTSVNICIVYGSQFSPIQPRQTVISPNSLQTYFTIGIYGNEHMSTSDLIYLSEDDINPRSFVSANKCILFMESYAYTNIGVSQAQHRPHQLLYFVITSHKCDGVRVITVHERFIVHNSTKKDLFISALAAPICSSRVHPQEVTSHPVQLPCDTSMSLPLTTTQIIETASTAAVVFLTFSQVLGDWSYPFQLPIEQFAMRHSTLAVPLETSLDTKCLCLTLSTVNGVTYIVVGESLVPTIFLHNSCALPLAYGQTLTNRSEEVLEAMSLLSQPPVIKSMHSTAYTFTTVNKQYPLHVGCTEYPRLKIASVGGQYGVEVWSEGINIFDSNLMQLLHVPDFGEIKVTIKSCQLNQHVYIEPIDRVKDAVCEVRGEDGSILSVTGSINSIETFSGVENGADEGQQQVTAGNTLSGMSISANILLEEMVFVLVDSQHCVGDSREFLQLHLSGAGACLHHSTTPNRNEVKDVTLQLLLLDLNLYNQQLSTGLYDFHHILASQKPSSLSSSNPLFGDQLKFIQEKRAMKVDLSFECGLEGEGYKLVTVGVACQPLCVRIEDSLVQSLVKTIDSYLTMASLLPATSDNCAQNNWLLPKNVLTHANRYSTVLTLRKFQVEKCELLISVHASLKVFVATDNAPLTLSRFSRTYIVTTFAQLLADLGYHYGTGALYCAGWLVGSLELLFNPTGIVRSVMAGLSDMIYLPYYGFQQSPAAFVTGVSQGMTSVVKHVTHGTLSSVTQFAQSVSRNMDRLSLDDKFSERQKLKRQNTPEALSQGLRQGFDGLALSFLGAVAGLADEPLQGFLAEDLSVQHRAVAVVTGVGKGILGAFTKPISGTAEFISQAGHGLMGSFGLTSQKYVSPQYVSSLPAECTVYDFSLSKYTLGLTMLAPHSGPVLCAVRVFSPLTSSGILNLLLFKNLLLVLECKEMELQQSFALSEINCVKHELESSVYLRIYLAGKQSFSKVSQLLSIILHPSPLLFIIHHQIIHQHI</sequence>
<name>A0A7J7K2K3_BUGNE</name>